<evidence type="ECO:0000256" key="3">
    <source>
        <dbReference type="ARBA" id="ARBA00022884"/>
    </source>
</evidence>
<evidence type="ECO:0000256" key="5">
    <source>
        <dbReference type="ARBA" id="ARBA00023274"/>
    </source>
</evidence>
<dbReference type="InterPro" id="IPR036791">
    <property type="entry name" value="Ribosomal_bL9_C_sf"/>
</dbReference>
<keyword evidence="5" id="KW-0687">Ribonucleoprotein</keyword>
<reference evidence="9" key="1">
    <citation type="submission" date="2019-08" db="EMBL/GenBank/DDBJ databases">
        <authorList>
            <person name="Kucharzyk K."/>
            <person name="Murdoch R.W."/>
            <person name="Higgins S."/>
            <person name="Loffler F."/>
        </authorList>
    </citation>
    <scope>NUCLEOTIDE SEQUENCE</scope>
</reference>
<proteinExistence type="inferred from homology"/>
<dbReference type="PANTHER" id="PTHR21368">
    <property type="entry name" value="50S RIBOSOMAL PROTEIN L9"/>
    <property type="match status" value="1"/>
</dbReference>
<evidence type="ECO:0000259" key="7">
    <source>
        <dbReference type="Pfam" id="PF01281"/>
    </source>
</evidence>
<organism evidence="9">
    <name type="scientific">bioreactor metagenome</name>
    <dbReference type="NCBI Taxonomy" id="1076179"/>
    <lineage>
        <taxon>unclassified sequences</taxon>
        <taxon>metagenomes</taxon>
        <taxon>ecological metagenomes</taxon>
    </lineage>
</organism>
<protein>
    <recommendedName>
        <fullName evidence="6">50S ribosomal protein L9</fullName>
    </recommendedName>
</protein>
<dbReference type="GO" id="GO:0006412">
    <property type="term" value="P:translation"/>
    <property type="evidence" value="ECO:0007669"/>
    <property type="project" value="InterPro"/>
</dbReference>
<dbReference type="InterPro" id="IPR009027">
    <property type="entry name" value="Ribosomal_bL9/RNase_H1_N"/>
</dbReference>
<evidence type="ECO:0000256" key="2">
    <source>
        <dbReference type="ARBA" id="ARBA00022730"/>
    </source>
</evidence>
<name>A0A645FSD8_9ZZZZ</name>
<gene>
    <name evidence="9" type="primary">rplI_46</name>
    <name evidence="9" type="ORF">SDC9_163887</name>
</gene>
<dbReference type="GO" id="GO:0019843">
    <property type="term" value="F:rRNA binding"/>
    <property type="evidence" value="ECO:0007669"/>
    <property type="project" value="UniProtKB-KW"/>
</dbReference>
<dbReference type="InterPro" id="IPR036935">
    <property type="entry name" value="Ribosomal_bL9_N_sf"/>
</dbReference>
<dbReference type="GO" id="GO:0005840">
    <property type="term" value="C:ribosome"/>
    <property type="evidence" value="ECO:0007669"/>
    <property type="project" value="UniProtKB-KW"/>
</dbReference>
<dbReference type="InterPro" id="IPR000244">
    <property type="entry name" value="Ribosomal_bL9"/>
</dbReference>
<dbReference type="Pfam" id="PF03948">
    <property type="entry name" value="Ribosomal_L9_C"/>
    <property type="match status" value="1"/>
</dbReference>
<dbReference type="FunFam" id="3.10.430.100:FF:000006">
    <property type="entry name" value="50S ribosomal protein L9"/>
    <property type="match status" value="1"/>
</dbReference>
<evidence type="ECO:0000259" key="8">
    <source>
        <dbReference type="Pfam" id="PF03948"/>
    </source>
</evidence>
<dbReference type="EMBL" id="VSSQ01063511">
    <property type="protein sequence ID" value="MPN16542.1"/>
    <property type="molecule type" value="Genomic_DNA"/>
</dbReference>
<dbReference type="SUPFAM" id="SSF55658">
    <property type="entry name" value="L9 N-domain-like"/>
    <property type="match status" value="1"/>
</dbReference>
<feature type="domain" description="Large ribosomal subunit protein bL9 C-terminal" evidence="8">
    <location>
        <begin position="115"/>
        <end position="198"/>
    </location>
</feature>
<dbReference type="SUPFAM" id="SSF55653">
    <property type="entry name" value="Ribosomal protein L9 C-domain"/>
    <property type="match status" value="1"/>
</dbReference>
<keyword evidence="2" id="KW-0699">rRNA-binding</keyword>
<evidence type="ECO:0000256" key="1">
    <source>
        <dbReference type="ARBA" id="ARBA00010605"/>
    </source>
</evidence>
<dbReference type="InterPro" id="IPR020594">
    <property type="entry name" value="Ribosomal_bL9_bac/chp"/>
</dbReference>
<accession>A0A645FSD8</accession>
<dbReference type="AlphaFoldDB" id="A0A645FSD8"/>
<dbReference type="GO" id="GO:0003735">
    <property type="term" value="F:structural constituent of ribosome"/>
    <property type="evidence" value="ECO:0007669"/>
    <property type="project" value="InterPro"/>
</dbReference>
<dbReference type="NCBIfam" id="TIGR00158">
    <property type="entry name" value="L9"/>
    <property type="match status" value="1"/>
</dbReference>
<dbReference type="Gene3D" id="3.10.430.100">
    <property type="entry name" value="Ribosomal protein L9, C-terminal domain"/>
    <property type="match status" value="1"/>
</dbReference>
<feature type="domain" description="Ribosomal protein L9" evidence="7">
    <location>
        <begin position="54"/>
        <end position="98"/>
    </location>
</feature>
<dbReference type="HAMAP" id="MF_00503">
    <property type="entry name" value="Ribosomal_bL9"/>
    <property type="match status" value="1"/>
</dbReference>
<evidence type="ECO:0000313" key="9">
    <source>
        <dbReference type="EMBL" id="MPN16542.1"/>
    </source>
</evidence>
<sequence length="199" mass="21882">MGIDLLDFLKQSNSVRIRQFQIDKSDIKRLVAQKYTRFGAGVRYGNGVAFFFLEVILKEDIISLGYKDDVVNVKKGYARNFLIPQGKAVIASESAKKVLAENQKQRAHKLAQIKADAQAIADKLEGVSLTIGAKASSTGTIFGSVTNIQIADALQAKGFEIERKLILIKDAVKEVGTYKAVVKLHKEVSVEIPFEVVAE</sequence>
<keyword evidence="4 9" id="KW-0689">Ribosomal protein</keyword>
<keyword evidence="3" id="KW-0694">RNA-binding</keyword>
<evidence type="ECO:0000256" key="4">
    <source>
        <dbReference type="ARBA" id="ARBA00022980"/>
    </source>
</evidence>
<evidence type="ECO:0000256" key="6">
    <source>
        <dbReference type="ARBA" id="ARBA00035456"/>
    </source>
</evidence>
<dbReference type="Pfam" id="PF01281">
    <property type="entry name" value="Ribosomal_L9_N"/>
    <property type="match status" value="1"/>
</dbReference>
<comment type="similarity">
    <text evidence="1">Belongs to the bacterial ribosomal protein bL9 family.</text>
</comment>
<comment type="caution">
    <text evidence="9">The sequence shown here is derived from an EMBL/GenBank/DDBJ whole genome shotgun (WGS) entry which is preliminary data.</text>
</comment>
<dbReference type="InterPro" id="IPR020069">
    <property type="entry name" value="Ribosomal_bL9_C"/>
</dbReference>
<dbReference type="InterPro" id="IPR020070">
    <property type="entry name" value="Ribosomal_bL9_N"/>
</dbReference>
<dbReference type="GO" id="GO:1990904">
    <property type="term" value="C:ribonucleoprotein complex"/>
    <property type="evidence" value="ECO:0007669"/>
    <property type="project" value="UniProtKB-KW"/>
</dbReference>
<dbReference type="Gene3D" id="3.40.5.10">
    <property type="entry name" value="Ribosomal protein L9, N-terminal domain"/>
    <property type="match status" value="1"/>
</dbReference>